<evidence type="ECO:0000256" key="10">
    <source>
        <dbReference type="ARBA" id="ARBA00023136"/>
    </source>
</evidence>
<keyword evidence="8 12" id="KW-0067">ATP-binding</keyword>
<reference evidence="15 16" key="1">
    <citation type="submission" date="2019-12" db="EMBL/GenBank/DDBJ databases">
        <authorList>
            <person name="Alioto T."/>
            <person name="Alioto T."/>
            <person name="Gomez Garrido J."/>
        </authorList>
    </citation>
    <scope>NUCLEOTIDE SEQUENCE [LARGE SCALE GENOMIC DNA]</scope>
</reference>
<feature type="signal peptide" evidence="13">
    <location>
        <begin position="1"/>
        <end position="26"/>
    </location>
</feature>
<dbReference type="GO" id="GO:0005524">
    <property type="term" value="F:ATP binding"/>
    <property type="evidence" value="ECO:0007669"/>
    <property type="project" value="UniProtKB-UniRule"/>
</dbReference>
<evidence type="ECO:0000313" key="16">
    <source>
        <dbReference type="Proteomes" id="UP000594638"/>
    </source>
</evidence>
<evidence type="ECO:0000256" key="1">
    <source>
        <dbReference type="ARBA" id="ARBA00004479"/>
    </source>
</evidence>
<comment type="subcellular location">
    <subcellularLocation>
        <location evidence="1">Membrane</location>
        <topology evidence="1">Single-pass type I membrane protein</topology>
    </subcellularLocation>
</comment>
<dbReference type="GO" id="GO:0016020">
    <property type="term" value="C:membrane"/>
    <property type="evidence" value="ECO:0007669"/>
    <property type="project" value="UniProtKB-SubCell"/>
</dbReference>
<dbReference type="Proteomes" id="UP000594638">
    <property type="component" value="Unassembled WGS sequence"/>
</dbReference>
<sequence length="638" mass="72504">MRNIRLLFAISMVFVILLHCATYCEADCPPSSCGSITNISYPFRLRGDPENCGSSSYELACEKNRTILYLWSRRFFVLSISYNNYSIRLLDPGMEKNSCDSFPINSVPLNHYYTFRPYSLGPDDLSKLNTIIVYIHCEAPAESPFYVDTCICSKNISLQKYSYLVVGNEVRAADLEDSCSIDSIAWISNEFHIGVNNASCSDIQDGLAYGFALTWYVVYCSEKCPGFCNDPNCANCHVEDDNTIGCNDPLCEHWGEPPNCSYPLRLQIKDGFLAARFPCGLLFLFTLLAYKIRRRHLSMYDDIEEFLQIQNNFMPIRYSYRDLKNMTKNFIDKLGEGGYGTVFKGQLRSGPFVAIKLMGKTKASGQEFISEVATIGRIHHVNVVRLIGFCVEGSKRALIYEFMPNGSLEKYIFPREVTVFLSYGKIFEIALGVAKGIDYLHRGCDMQILHFDIKPHNILLNHNFIPKISDFGLAKLYPADENMVSLTAARGTMGYMAPEMFYRNIGRVSYKSDVYSFGMLLMEMASKRRNLNPAAENISQIYFPCWIHDTFSKGMEIDLGDASLDERIMVKKMTIVALWCIQMKPDDRPSMNKVIEMLEGDVELLQLPPKPFLSPDEVPDSDIDINDMEFPLLSTSFD</sequence>
<dbReference type="EMBL" id="CACTIH010000241">
    <property type="protein sequence ID" value="CAA2957846.1"/>
    <property type="molecule type" value="Genomic_DNA"/>
</dbReference>
<dbReference type="Gene3D" id="3.30.200.20">
    <property type="entry name" value="Phosphorylase Kinase, domain 1"/>
    <property type="match status" value="1"/>
</dbReference>
<comment type="caution">
    <text evidence="15">The sequence shown here is derived from an EMBL/GenBank/DDBJ whole genome shotgun (WGS) entry which is preliminary data.</text>
</comment>
<dbReference type="PANTHER" id="PTHR27009">
    <property type="entry name" value="RUST RESISTANCE KINASE LR10-RELATED"/>
    <property type="match status" value="1"/>
</dbReference>
<evidence type="ECO:0000256" key="5">
    <source>
        <dbReference type="ARBA" id="ARBA00022729"/>
    </source>
</evidence>
<evidence type="ECO:0000256" key="11">
    <source>
        <dbReference type="ARBA" id="ARBA00023180"/>
    </source>
</evidence>
<gene>
    <name evidence="15" type="ORF">OLEA9_A103259</name>
</gene>
<keyword evidence="4" id="KW-0812">Transmembrane</keyword>
<keyword evidence="16" id="KW-1185">Reference proteome</keyword>
<keyword evidence="6 12" id="KW-0547">Nucleotide-binding</keyword>
<dbReference type="SUPFAM" id="SSF56112">
    <property type="entry name" value="Protein kinase-like (PK-like)"/>
    <property type="match status" value="1"/>
</dbReference>
<dbReference type="InterPro" id="IPR025287">
    <property type="entry name" value="WAK_GUB"/>
</dbReference>
<evidence type="ECO:0000256" key="6">
    <source>
        <dbReference type="ARBA" id="ARBA00022741"/>
    </source>
</evidence>
<evidence type="ECO:0000256" key="7">
    <source>
        <dbReference type="ARBA" id="ARBA00022777"/>
    </source>
</evidence>
<dbReference type="InterPro" id="IPR008271">
    <property type="entry name" value="Ser/Thr_kinase_AS"/>
</dbReference>
<dbReference type="CDD" id="cd14066">
    <property type="entry name" value="STKc_IRAK"/>
    <property type="match status" value="1"/>
</dbReference>
<dbReference type="FunFam" id="1.10.510.10:FF:000590">
    <property type="entry name" value="PR5-like receptor kinase"/>
    <property type="match status" value="1"/>
</dbReference>
<evidence type="ECO:0000256" key="8">
    <source>
        <dbReference type="ARBA" id="ARBA00022840"/>
    </source>
</evidence>
<dbReference type="PROSITE" id="PS00108">
    <property type="entry name" value="PROTEIN_KINASE_ST"/>
    <property type="match status" value="1"/>
</dbReference>
<evidence type="ECO:0000259" key="14">
    <source>
        <dbReference type="PROSITE" id="PS50011"/>
    </source>
</evidence>
<proteinExistence type="predicted"/>
<evidence type="ECO:0000313" key="15">
    <source>
        <dbReference type="EMBL" id="CAA2957846.1"/>
    </source>
</evidence>
<protein>
    <submittedName>
        <fullName evidence="15">Rust resistance kinase Lr10-like</fullName>
    </submittedName>
</protein>
<feature type="binding site" evidence="12">
    <location>
        <position position="356"/>
    </location>
    <ligand>
        <name>ATP</name>
        <dbReference type="ChEBI" id="CHEBI:30616"/>
    </ligand>
</feature>
<dbReference type="InterPro" id="IPR011009">
    <property type="entry name" value="Kinase-like_dom_sf"/>
</dbReference>
<dbReference type="GO" id="GO:0030247">
    <property type="term" value="F:polysaccharide binding"/>
    <property type="evidence" value="ECO:0007669"/>
    <property type="project" value="InterPro"/>
</dbReference>
<dbReference type="PROSITE" id="PS00107">
    <property type="entry name" value="PROTEIN_KINASE_ATP"/>
    <property type="match status" value="1"/>
</dbReference>
<keyword evidence="9" id="KW-1133">Transmembrane helix</keyword>
<dbReference type="GO" id="GO:0004674">
    <property type="term" value="F:protein serine/threonine kinase activity"/>
    <property type="evidence" value="ECO:0007669"/>
    <property type="project" value="UniProtKB-KW"/>
</dbReference>
<feature type="domain" description="Protein kinase" evidence="14">
    <location>
        <begin position="328"/>
        <end position="613"/>
    </location>
</feature>
<keyword evidence="3" id="KW-0808">Transferase</keyword>
<dbReference type="Gramene" id="OE9A103259T1">
    <property type="protein sequence ID" value="OE9A103259C1"/>
    <property type="gene ID" value="OE9A103259"/>
</dbReference>
<dbReference type="FunFam" id="3.30.200.20:FF:000178">
    <property type="entry name" value="serine/threonine-protein kinase PBS1-like"/>
    <property type="match status" value="1"/>
</dbReference>
<accession>A0A8S0PYV0</accession>
<dbReference type="OrthoDB" id="544400at2759"/>
<dbReference type="AlphaFoldDB" id="A0A8S0PYV0"/>
<dbReference type="InterPro" id="IPR000719">
    <property type="entry name" value="Prot_kinase_dom"/>
</dbReference>
<evidence type="ECO:0000256" key="4">
    <source>
        <dbReference type="ARBA" id="ARBA00022692"/>
    </source>
</evidence>
<evidence type="ECO:0000256" key="9">
    <source>
        <dbReference type="ARBA" id="ARBA00022989"/>
    </source>
</evidence>
<keyword evidence="2" id="KW-0723">Serine/threonine-protein kinase</keyword>
<dbReference type="Gene3D" id="1.10.510.10">
    <property type="entry name" value="Transferase(Phosphotransferase) domain 1"/>
    <property type="match status" value="1"/>
</dbReference>
<feature type="chain" id="PRO_5035806896" evidence="13">
    <location>
        <begin position="27"/>
        <end position="638"/>
    </location>
</feature>
<dbReference type="SMART" id="SM00220">
    <property type="entry name" value="S_TKc"/>
    <property type="match status" value="1"/>
</dbReference>
<keyword evidence="11" id="KW-0325">Glycoprotein</keyword>
<evidence type="ECO:0000256" key="13">
    <source>
        <dbReference type="SAM" id="SignalP"/>
    </source>
</evidence>
<dbReference type="Pfam" id="PF00069">
    <property type="entry name" value="Pkinase"/>
    <property type="match status" value="1"/>
</dbReference>
<evidence type="ECO:0000256" key="12">
    <source>
        <dbReference type="PROSITE-ProRule" id="PRU10141"/>
    </source>
</evidence>
<evidence type="ECO:0000256" key="3">
    <source>
        <dbReference type="ARBA" id="ARBA00022679"/>
    </source>
</evidence>
<dbReference type="InterPro" id="IPR017441">
    <property type="entry name" value="Protein_kinase_ATP_BS"/>
</dbReference>
<keyword evidence="7 15" id="KW-0418">Kinase</keyword>
<name>A0A8S0PYV0_OLEEU</name>
<keyword evidence="5 13" id="KW-0732">Signal</keyword>
<organism evidence="15 16">
    <name type="scientific">Olea europaea subsp. europaea</name>
    <dbReference type="NCBI Taxonomy" id="158383"/>
    <lineage>
        <taxon>Eukaryota</taxon>
        <taxon>Viridiplantae</taxon>
        <taxon>Streptophyta</taxon>
        <taxon>Embryophyta</taxon>
        <taxon>Tracheophyta</taxon>
        <taxon>Spermatophyta</taxon>
        <taxon>Magnoliopsida</taxon>
        <taxon>eudicotyledons</taxon>
        <taxon>Gunneridae</taxon>
        <taxon>Pentapetalae</taxon>
        <taxon>asterids</taxon>
        <taxon>lamiids</taxon>
        <taxon>Lamiales</taxon>
        <taxon>Oleaceae</taxon>
        <taxon>Oleeae</taxon>
        <taxon>Olea</taxon>
    </lineage>
</organism>
<dbReference type="PROSITE" id="PS50011">
    <property type="entry name" value="PROTEIN_KINASE_DOM"/>
    <property type="match status" value="1"/>
</dbReference>
<keyword evidence="10" id="KW-0472">Membrane</keyword>
<dbReference type="InterPro" id="IPR045874">
    <property type="entry name" value="LRK10/LRL21-25-like"/>
</dbReference>
<evidence type="ECO:0000256" key="2">
    <source>
        <dbReference type="ARBA" id="ARBA00022527"/>
    </source>
</evidence>
<dbReference type="Pfam" id="PF13947">
    <property type="entry name" value="GUB_WAK_bind"/>
    <property type="match status" value="1"/>
</dbReference>